<reference evidence="3 4" key="1">
    <citation type="journal article" date="2010" name="Nat. Biotechnol.">
        <title>Genome sequence of the model mushroom Schizophyllum commune.</title>
        <authorList>
            <person name="Ohm R.A."/>
            <person name="de Jong J.F."/>
            <person name="Lugones L.G."/>
            <person name="Aerts A."/>
            <person name="Kothe E."/>
            <person name="Stajich J.E."/>
            <person name="de Vries R.P."/>
            <person name="Record E."/>
            <person name="Levasseur A."/>
            <person name="Baker S.E."/>
            <person name="Bartholomew K.A."/>
            <person name="Coutinho P.M."/>
            <person name="Erdmann S."/>
            <person name="Fowler T.J."/>
            <person name="Gathman A.C."/>
            <person name="Lombard V."/>
            <person name="Henrissat B."/>
            <person name="Knabe N."/>
            <person name="Kuees U."/>
            <person name="Lilly W.W."/>
            <person name="Lindquist E."/>
            <person name="Lucas S."/>
            <person name="Magnuson J.K."/>
            <person name="Piumi F."/>
            <person name="Raudaskoski M."/>
            <person name="Salamov A."/>
            <person name="Schmutz J."/>
            <person name="Schwarze F.W.M.R."/>
            <person name="vanKuyk P.A."/>
            <person name="Horton J.S."/>
            <person name="Grigoriev I.V."/>
            <person name="Woesten H.A.B."/>
        </authorList>
    </citation>
    <scope>NUCLEOTIDE SEQUENCE [LARGE SCALE GENOMIC DNA]</scope>
    <source>
        <strain evidence="4">H4-8 / FGSC 9210</strain>
    </source>
</reference>
<dbReference type="Proteomes" id="UP000007431">
    <property type="component" value="Unassembled WGS sequence"/>
</dbReference>
<dbReference type="InParanoid" id="D8Q6T1"/>
<feature type="compositionally biased region" description="Basic and acidic residues" evidence="1">
    <location>
        <begin position="433"/>
        <end position="449"/>
    </location>
</feature>
<dbReference type="STRING" id="578458.D8Q6T1"/>
<evidence type="ECO:0000256" key="1">
    <source>
        <dbReference type="SAM" id="MobiDB-lite"/>
    </source>
</evidence>
<dbReference type="eggNOG" id="ENOG502S229">
    <property type="taxonomic scope" value="Eukaryota"/>
</dbReference>
<dbReference type="PANTHER" id="PTHR39639:SF1">
    <property type="entry name" value="DUF262 DOMAIN-CONTAINING PROTEIN"/>
    <property type="match status" value="1"/>
</dbReference>
<dbReference type="EMBL" id="GL377307">
    <property type="protein sequence ID" value="EFI96294.1"/>
    <property type="molecule type" value="Genomic_DNA"/>
</dbReference>
<organism evidence="4">
    <name type="scientific">Schizophyllum commune (strain H4-8 / FGSC 9210)</name>
    <name type="common">Split gill fungus</name>
    <dbReference type="NCBI Taxonomy" id="578458"/>
    <lineage>
        <taxon>Eukaryota</taxon>
        <taxon>Fungi</taxon>
        <taxon>Dikarya</taxon>
        <taxon>Basidiomycota</taxon>
        <taxon>Agaricomycotina</taxon>
        <taxon>Agaricomycetes</taxon>
        <taxon>Agaricomycetidae</taxon>
        <taxon>Agaricales</taxon>
        <taxon>Schizophyllaceae</taxon>
        <taxon>Schizophyllum</taxon>
    </lineage>
</organism>
<protein>
    <recommendedName>
        <fullName evidence="2">GmrSD restriction endonucleases N-terminal domain-containing protein</fullName>
    </recommendedName>
</protein>
<dbReference type="HOGENOM" id="CLU_013023_0_2_1"/>
<feature type="compositionally biased region" description="Pro residues" evidence="1">
    <location>
        <begin position="455"/>
        <end position="471"/>
    </location>
</feature>
<sequence length="535" mass="59770">MSDDELYSDLTSIDESGDEEDTSNKHSKKKSKTSFHRTLPKPRACNYTASSLYGQITQGDIDLDPEYQRNVVWGDAKQIQLIDSIFRNFYIPPIIFTLTVEDGEEKRTCIDGKQRLTSLHRFMDGQIYPPSRRTGEKYWYKDIGGTSKNQAKRKLLPEKYRKSFAKKQIVCVEYDGINETEEREIFQRVQMGMALTPSEKLAVIDTHRSRFIRTLLDKYLTEAGALSGPPLDWDRSRGGDFRTLALAVYVTDRFLDEPATYRQLPGVDQLSRWLSATEHVPSSVQTTVIRAFDEFEAIVRTPAYKHIFRAPAKMAPIEVAMFAVLIAAHAGKPRSEIVKLMEALRADVRAHHDDVRSNGKVTRTILDFIHVSRGGKAANGQRKRGRQVKQEQDDGDPEYVPGGSKRPKTASARKPMAPPEPKPTAKKTKPAPKKADDVMARLREAREGLKQPISVPTPQPPQPSSGLPSPPLSAMAGSETPTPVIGGISLEAMMMAQGYNGGMPPMYGGGYGGMYGASQSASVPRDRDPRDFRRR</sequence>
<dbReference type="PANTHER" id="PTHR39639">
    <property type="entry name" value="CHROMOSOME 16, WHOLE GENOME SHOTGUN SEQUENCE"/>
    <property type="match status" value="1"/>
</dbReference>
<feature type="domain" description="GmrSD restriction endonucleases N-terminal" evidence="2">
    <location>
        <begin position="52"/>
        <end position="189"/>
    </location>
</feature>
<evidence type="ECO:0000259" key="2">
    <source>
        <dbReference type="Pfam" id="PF03235"/>
    </source>
</evidence>
<dbReference type="VEuPathDB" id="FungiDB:SCHCODRAFT_02545524"/>
<evidence type="ECO:0000313" key="3">
    <source>
        <dbReference type="EMBL" id="EFI96294.1"/>
    </source>
</evidence>
<name>D8Q6T1_SCHCM</name>
<evidence type="ECO:0000313" key="4">
    <source>
        <dbReference type="Proteomes" id="UP000007431"/>
    </source>
</evidence>
<feature type="region of interest" description="Disordered" evidence="1">
    <location>
        <begin position="374"/>
        <end position="483"/>
    </location>
</feature>
<dbReference type="InterPro" id="IPR004919">
    <property type="entry name" value="GmrSD_N"/>
</dbReference>
<feature type="compositionally biased region" description="Basic residues" evidence="1">
    <location>
        <begin position="25"/>
        <end position="38"/>
    </location>
</feature>
<feature type="compositionally biased region" description="Basic and acidic residues" evidence="1">
    <location>
        <begin position="524"/>
        <end position="535"/>
    </location>
</feature>
<dbReference type="OMA" id="IVCMEYQ"/>
<proteinExistence type="predicted"/>
<gene>
    <name evidence="3" type="ORF">SCHCODRAFT_68277</name>
</gene>
<keyword evidence="4" id="KW-1185">Reference proteome</keyword>
<feature type="region of interest" description="Disordered" evidence="1">
    <location>
        <begin position="515"/>
        <end position="535"/>
    </location>
</feature>
<feature type="region of interest" description="Disordered" evidence="1">
    <location>
        <begin position="1"/>
        <end position="38"/>
    </location>
</feature>
<accession>D8Q6T1</accession>
<dbReference type="Pfam" id="PF03235">
    <property type="entry name" value="GmrSD_N"/>
    <property type="match status" value="1"/>
</dbReference>
<dbReference type="AlphaFoldDB" id="D8Q6T1"/>